<organism evidence="2 3">
    <name type="scientific">Pedococcus ginsenosidimutans</name>
    <dbReference type="NCBI Taxonomy" id="490570"/>
    <lineage>
        <taxon>Bacteria</taxon>
        <taxon>Bacillati</taxon>
        <taxon>Actinomycetota</taxon>
        <taxon>Actinomycetes</taxon>
        <taxon>Micrococcales</taxon>
        <taxon>Intrasporangiaceae</taxon>
        <taxon>Pedococcus</taxon>
    </lineage>
</organism>
<evidence type="ECO:0000313" key="3">
    <source>
        <dbReference type="Proteomes" id="UP001500556"/>
    </source>
</evidence>
<sequence>MARTRRGVVLAEQSTPSRRRRLVTRLVLLLFAAGIVFAGWVGVRGVMHNLGGPRCQATALGTSVDFDPSQTGYAATMVAIAEKRGLPARAGTIAIATAIQESKLRNLTYGDRDSVGLFQQRPSQGWGTEKQILDPVYATNRFYDALVKIDGYEQMRITEIAQKVQRSAYPEAYADHEQEGRILASALSGHSPGGLGCRLDQAAQGTPTALRDAMGKELGAKATVSGRTLTVRAGSERGAWTAGAYAVAKASQYGVTRVRVGSREWTRTRDPEGWTWTRAKGGSATTVTVTFAPAG</sequence>
<feature type="transmembrane region" description="Helical" evidence="1">
    <location>
        <begin position="22"/>
        <end position="43"/>
    </location>
</feature>
<dbReference type="RefSeq" id="WP_345502538.1">
    <property type="nucleotide sequence ID" value="NZ_BAABLO010000004.1"/>
</dbReference>
<evidence type="ECO:0000313" key="2">
    <source>
        <dbReference type="EMBL" id="GAA4720454.1"/>
    </source>
</evidence>
<proteinExistence type="predicted"/>
<dbReference type="EMBL" id="BAABLO010000004">
    <property type="protein sequence ID" value="GAA4720454.1"/>
    <property type="molecule type" value="Genomic_DNA"/>
</dbReference>
<name>A0ABP8Y2P6_9MICO</name>
<keyword evidence="3" id="KW-1185">Reference proteome</keyword>
<evidence type="ECO:0008006" key="4">
    <source>
        <dbReference type="Google" id="ProtNLM"/>
    </source>
</evidence>
<accession>A0ABP8Y2P6</accession>
<reference evidence="3" key="1">
    <citation type="journal article" date="2019" name="Int. J. Syst. Evol. Microbiol.">
        <title>The Global Catalogue of Microorganisms (GCM) 10K type strain sequencing project: providing services to taxonomists for standard genome sequencing and annotation.</title>
        <authorList>
            <consortium name="The Broad Institute Genomics Platform"/>
            <consortium name="The Broad Institute Genome Sequencing Center for Infectious Disease"/>
            <person name="Wu L."/>
            <person name="Ma J."/>
        </authorList>
    </citation>
    <scope>NUCLEOTIDE SEQUENCE [LARGE SCALE GENOMIC DNA]</scope>
    <source>
        <strain evidence="3">JCM 18961</strain>
    </source>
</reference>
<evidence type="ECO:0000256" key="1">
    <source>
        <dbReference type="SAM" id="Phobius"/>
    </source>
</evidence>
<dbReference type="Proteomes" id="UP001500556">
    <property type="component" value="Unassembled WGS sequence"/>
</dbReference>
<protein>
    <recommendedName>
        <fullName evidence="4">Heavy metal transporter</fullName>
    </recommendedName>
</protein>
<comment type="caution">
    <text evidence="2">The sequence shown here is derived from an EMBL/GenBank/DDBJ whole genome shotgun (WGS) entry which is preliminary data.</text>
</comment>
<keyword evidence="1" id="KW-1133">Transmembrane helix</keyword>
<gene>
    <name evidence="2" type="ORF">GCM10025782_17450</name>
</gene>
<keyword evidence="1" id="KW-0812">Transmembrane</keyword>
<keyword evidence="1" id="KW-0472">Membrane</keyword>